<reference evidence="2 3" key="1">
    <citation type="submission" date="2019-04" db="EMBL/GenBank/DDBJ databases">
        <title>Genome sequence of Pelagicola litoralis CL-ES2.</title>
        <authorList>
            <person name="Cao J."/>
        </authorList>
    </citation>
    <scope>NUCLEOTIDE SEQUENCE [LARGE SCALE GENOMIC DNA]</scope>
    <source>
        <strain evidence="2 3">CL-ES2</strain>
    </source>
</reference>
<dbReference type="AlphaFoldDB" id="A0A4U7N4C7"/>
<evidence type="ECO:0000313" key="3">
    <source>
        <dbReference type="Proteomes" id="UP000306575"/>
    </source>
</evidence>
<dbReference type="EMBL" id="SULI01000013">
    <property type="protein sequence ID" value="TKZ19384.1"/>
    <property type="molecule type" value="Genomic_DNA"/>
</dbReference>
<dbReference type="RefSeq" id="WP_138016568.1">
    <property type="nucleotide sequence ID" value="NZ_SULI01000013.1"/>
</dbReference>
<gene>
    <name evidence="2" type="ORF">FAP39_11600</name>
</gene>
<accession>A0A4U7N4C7</accession>
<organism evidence="2 3">
    <name type="scientific">Shimia litoralis</name>
    <dbReference type="NCBI Taxonomy" id="420403"/>
    <lineage>
        <taxon>Bacteria</taxon>
        <taxon>Pseudomonadati</taxon>
        <taxon>Pseudomonadota</taxon>
        <taxon>Alphaproteobacteria</taxon>
        <taxon>Rhodobacterales</taxon>
        <taxon>Roseobacteraceae</taxon>
    </lineage>
</organism>
<comment type="caution">
    <text evidence="2">The sequence shown here is derived from an EMBL/GenBank/DDBJ whole genome shotgun (WGS) entry which is preliminary data.</text>
</comment>
<proteinExistence type="predicted"/>
<keyword evidence="1" id="KW-0732">Signal</keyword>
<feature type="chain" id="PRO_5020948608" evidence="1">
    <location>
        <begin position="22"/>
        <end position="298"/>
    </location>
</feature>
<protein>
    <submittedName>
        <fullName evidence="2">Uncharacterized protein</fullName>
    </submittedName>
</protein>
<keyword evidence="3" id="KW-1185">Reference proteome</keyword>
<evidence type="ECO:0000313" key="2">
    <source>
        <dbReference type="EMBL" id="TKZ19384.1"/>
    </source>
</evidence>
<sequence>MHLFPKAIAVACTLSAAPIYAQDVDRAGADIPILTKLDTGGVALTGKYISRAEFEKKAGRAFTEKYGFPKAMSDFDGTQHAIYSNSLNRIDHKLGGDGAVENPKGEIEVFKDGTDPDPEFAIPPEVINSITPIAMGAARKPLDLDQVAQENGPIELFTDDELGAITLLDGRWKSTQDDVSIDGCPPGVGQAAAQFASEWVADVTFTKKWWQPSDFPTDIKSLTWQPVGPNGYFSQPYSLDAEGSGMAMTISMAMHARDPSTVKIWARINMRLAPALAAMAQSSTNCVATVSGRYLRLN</sequence>
<name>A0A4U7N4C7_9RHOB</name>
<dbReference type="OrthoDB" id="7849206at2"/>
<evidence type="ECO:0000256" key="1">
    <source>
        <dbReference type="SAM" id="SignalP"/>
    </source>
</evidence>
<dbReference type="Proteomes" id="UP000306575">
    <property type="component" value="Unassembled WGS sequence"/>
</dbReference>
<feature type="signal peptide" evidence="1">
    <location>
        <begin position="1"/>
        <end position="21"/>
    </location>
</feature>